<evidence type="ECO:0000256" key="6">
    <source>
        <dbReference type="ARBA" id="ARBA00022964"/>
    </source>
</evidence>
<keyword evidence="6 9" id="KW-0223">Dioxygenase</keyword>
<accession>A0A2C9KVW6</accession>
<organism evidence="10 11">
    <name type="scientific">Biomphalaria glabrata</name>
    <name type="common">Bloodfluke planorb</name>
    <name type="synonym">Freshwater snail</name>
    <dbReference type="NCBI Taxonomy" id="6526"/>
    <lineage>
        <taxon>Eukaryota</taxon>
        <taxon>Metazoa</taxon>
        <taxon>Spiralia</taxon>
        <taxon>Lophotrochozoa</taxon>
        <taxon>Mollusca</taxon>
        <taxon>Gastropoda</taxon>
        <taxon>Heterobranchia</taxon>
        <taxon>Euthyneura</taxon>
        <taxon>Panpulmonata</taxon>
        <taxon>Hygrophila</taxon>
        <taxon>Lymnaeoidea</taxon>
        <taxon>Planorbidae</taxon>
        <taxon>Biomphalaria</taxon>
    </lineage>
</organism>
<reference evidence="10" key="1">
    <citation type="submission" date="2020-05" db="UniProtKB">
        <authorList>
            <consortium name="EnsemblMetazoa"/>
        </authorList>
    </citation>
    <scope>IDENTIFICATION</scope>
    <source>
        <strain evidence="10">BB02</strain>
    </source>
</reference>
<evidence type="ECO:0000256" key="5">
    <source>
        <dbReference type="ARBA" id="ARBA00022784"/>
    </source>
</evidence>
<evidence type="ECO:0000256" key="3">
    <source>
        <dbReference type="ARBA" id="ARBA00013133"/>
    </source>
</evidence>
<dbReference type="Pfam" id="PF05995">
    <property type="entry name" value="CDO_I"/>
    <property type="match status" value="1"/>
</dbReference>
<dbReference type="SUPFAM" id="SSF51182">
    <property type="entry name" value="RmlC-like cupins"/>
    <property type="match status" value="1"/>
</dbReference>
<evidence type="ECO:0000256" key="8">
    <source>
        <dbReference type="ARBA" id="ARBA00023004"/>
    </source>
</evidence>
<proteinExistence type="inferred from homology"/>
<dbReference type="KEGG" id="bgt:106066992"/>
<dbReference type="Proteomes" id="UP000076420">
    <property type="component" value="Unassembled WGS sequence"/>
</dbReference>
<dbReference type="VEuPathDB" id="VectorBase:BGLAX_044349"/>
<keyword evidence="4 9" id="KW-0479">Metal-binding</keyword>
<dbReference type="PANTHER" id="PTHR12918">
    <property type="entry name" value="CYSTEINE DIOXYGENASE"/>
    <property type="match status" value="1"/>
</dbReference>
<dbReference type="GO" id="GO:0008198">
    <property type="term" value="F:ferrous iron binding"/>
    <property type="evidence" value="ECO:0007669"/>
    <property type="project" value="TreeGrafter"/>
</dbReference>
<protein>
    <recommendedName>
        <fullName evidence="3 9">Cysteine dioxygenase</fullName>
        <ecNumber evidence="3 9">1.13.11.20</ecNumber>
    </recommendedName>
</protein>
<evidence type="ECO:0000256" key="9">
    <source>
        <dbReference type="RuleBase" id="RU366010"/>
    </source>
</evidence>
<comment type="similarity">
    <text evidence="2 9">Belongs to the cysteine dioxygenase family.</text>
</comment>
<evidence type="ECO:0000313" key="11">
    <source>
        <dbReference type="Proteomes" id="UP000076420"/>
    </source>
</evidence>
<dbReference type="OrthoDB" id="543511at2759"/>
<evidence type="ECO:0000256" key="1">
    <source>
        <dbReference type="ARBA" id="ARBA00004759"/>
    </source>
</evidence>
<dbReference type="InterPro" id="IPR010300">
    <property type="entry name" value="CDO_1"/>
</dbReference>
<dbReference type="Gene3D" id="2.60.120.10">
    <property type="entry name" value="Jelly Rolls"/>
    <property type="match status" value="1"/>
</dbReference>
<comment type="catalytic activity">
    <reaction evidence="9">
        <text>L-cysteine + O2 = 3-sulfino-L-alanine + H(+)</text>
        <dbReference type="Rhea" id="RHEA:20441"/>
        <dbReference type="ChEBI" id="CHEBI:15378"/>
        <dbReference type="ChEBI" id="CHEBI:15379"/>
        <dbReference type="ChEBI" id="CHEBI:35235"/>
        <dbReference type="ChEBI" id="CHEBI:61085"/>
        <dbReference type="EC" id="1.13.11.20"/>
    </reaction>
</comment>
<dbReference type="UniPathway" id="UPA00012">
    <property type="reaction ID" value="UER00537"/>
</dbReference>
<evidence type="ECO:0000256" key="4">
    <source>
        <dbReference type="ARBA" id="ARBA00022723"/>
    </source>
</evidence>
<dbReference type="CDD" id="cd10548">
    <property type="entry name" value="cupin_CDO"/>
    <property type="match status" value="1"/>
</dbReference>
<sequence>MSLNYDRKLLLQIEKFTLLLLVFPPRKGNKVHDHGSSSCVFKVLQGELFERQYNKPRGGQERLVRKGQITYRQGELNTSSGYYTKLPYHTNNIFTITGILAKELLCFTSNKNMNYYLTF</sequence>
<dbReference type="GO" id="GO:0017172">
    <property type="term" value="F:cysteine dioxygenase activity"/>
    <property type="evidence" value="ECO:0007669"/>
    <property type="project" value="UniProtKB-UniRule"/>
</dbReference>
<dbReference type="GO" id="GO:0042412">
    <property type="term" value="P:taurine biosynthetic process"/>
    <property type="evidence" value="ECO:0007669"/>
    <property type="project" value="UniProtKB-UniRule"/>
</dbReference>
<dbReference type="EC" id="1.13.11.20" evidence="3 9"/>
<keyword evidence="8 9" id="KW-0408">Iron</keyword>
<evidence type="ECO:0000256" key="2">
    <source>
        <dbReference type="ARBA" id="ARBA00006622"/>
    </source>
</evidence>
<dbReference type="AlphaFoldDB" id="A0A2C9KVW6"/>
<dbReference type="PANTHER" id="PTHR12918:SF1">
    <property type="entry name" value="CYSTEINE DIOXYGENASE TYPE 1"/>
    <property type="match status" value="1"/>
</dbReference>
<comment type="cofactor">
    <cofactor evidence="9">
        <name>Fe cation</name>
        <dbReference type="ChEBI" id="CHEBI:24875"/>
    </cofactor>
    <text evidence="9">Binds 1 Fe cation per subunit.</text>
</comment>
<keyword evidence="7 9" id="KW-0560">Oxidoreductase</keyword>
<dbReference type="EnsemblMetazoa" id="BGLB024175-RA">
    <property type="protein sequence ID" value="BGLB024175-PA"/>
    <property type="gene ID" value="BGLB024175"/>
</dbReference>
<evidence type="ECO:0000313" key="10">
    <source>
        <dbReference type="EnsemblMetazoa" id="BGLB024175-PA"/>
    </source>
</evidence>
<dbReference type="VEuPathDB" id="VectorBase:BGLB024175"/>
<evidence type="ECO:0000256" key="7">
    <source>
        <dbReference type="ARBA" id="ARBA00023002"/>
    </source>
</evidence>
<name>A0A2C9KVW6_BIOGL</name>
<comment type="pathway">
    <text evidence="1 9">Organosulfur biosynthesis; taurine biosynthesis; hypotaurine from L-cysteine: step 1/2.</text>
</comment>
<dbReference type="InterPro" id="IPR011051">
    <property type="entry name" value="RmlC_Cupin_sf"/>
</dbReference>
<gene>
    <name evidence="10" type="primary">106066992</name>
</gene>
<dbReference type="InterPro" id="IPR014710">
    <property type="entry name" value="RmlC-like_jellyroll"/>
</dbReference>
<keyword evidence="5" id="KW-0883">Thioether bond</keyword>